<evidence type="ECO:0000313" key="2">
    <source>
        <dbReference type="Proteomes" id="UP001352852"/>
    </source>
</evidence>
<proteinExistence type="predicted"/>
<reference evidence="1 2" key="1">
    <citation type="submission" date="2021-06" db="EMBL/GenBank/DDBJ databases">
        <authorList>
            <person name="Palmer J.M."/>
        </authorList>
    </citation>
    <scope>NUCLEOTIDE SEQUENCE [LARGE SCALE GENOMIC DNA]</scope>
    <source>
        <strain evidence="1 2">CL_MEX2019</strain>
        <tissue evidence="1">Muscle</tissue>
    </source>
</reference>
<dbReference type="EMBL" id="JAHUTJ010053315">
    <property type="protein sequence ID" value="MED6285440.1"/>
    <property type="molecule type" value="Genomic_DNA"/>
</dbReference>
<keyword evidence="2" id="KW-1185">Reference proteome</keyword>
<gene>
    <name evidence="1" type="ORF">CHARACLAT_029388</name>
</gene>
<dbReference type="Proteomes" id="UP001352852">
    <property type="component" value="Unassembled WGS sequence"/>
</dbReference>
<comment type="caution">
    <text evidence="1">The sequence shown here is derived from an EMBL/GenBank/DDBJ whole genome shotgun (WGS) entry which is preliminary data.</text>
</comment>
<evidence type="ECO:0000313" key="1">
    <source>
        <dbReference type="EMBL" id="MED6285440.1"/>
    </source>
</evidence>
<organism evidence="1 2">
    <name type="scientific">Characodon lateralis</name>
    <dbReference type="NCBI Taxonomy" id="208331"/>
    <lineage>
        <taxon>Eukaryota</taxon>
        <taxon>Metazoa</taxon>
        <taxon>Chordata</taxon>
        <taxon>Craniata</taxon>
        <taxon>Vertebrata</taxon>
        <taxon>Euteleostomi</taxon>
        <taxon>Actinopterygii</taxon>
        <taxon>Neopterygii</taxon>
        <taxon>Teleostei</taxon>
        <taxon>Neoteleostei</taxon>
        <taxon>Acanthomorphata</taxon>
        <taxon>Ovalentaria</taxon>
        <taxon>Atherinomorphae</taxon>
        <taxon>Cyprinodontiformes</taxon>
        <taxon>Goodeidae</taxon>
        <taxon>Characodon</taxon>
    </lineage>
</organism>
<sequence>MELENKDSLCGCFFCLAGFPSPEEHLLEFSQNDFIYNRKFPSDEVTNPNEIQHCFLCVTEQDSEASHKQHGLNEHVQPVGLLAAAYCYSACSCLMHSCSGDASQYRSIKP</sequence>
<protein>
    <submittedName>
        <fullName evidence="1">Uncharacterized protein</fullName>
    </submittedName>
</protein>
<accession>A0ABU7EE23</accession>
<name>A0ABU7EE23_9TELE</name>